<proteinExistence type="inferred from homology"/>
<feature type="coiled-coil region" evidence="2">
    <location>
        <begin position="105"/>
        <end position="132"/>
    </location>
</feature>
<evidence type="ECO:0000313" key="7">
    <source>
        <dbReference type="Proteomes" id="UP000244441"/>
    </source>
</evidence>
<gene>
    <name evidence="6" type="ORF">C2869_17520</name>
</gene>
<dbReference type="AlphaFoldDB" id="A0A2S0VVH5"/>
<dbReference type="InterPro" id="IPR058637">
    <property type="entry name" value="YknX-like_C"/>
</dbReference>
<dbReference type="Pfam" id="PF25989">
    <property type="entry name" value="YknX_C"/>
    <property type="match status" value="1"/>
</dbReference>
<dbReference type="GO" id="GO:1990281">
    <property type="term" value="C:efflux pump complex"/>
    <property type="evidence" value="ECO:0007669"/>
    <property type="project" value="TreeGrafter"/>
</dbReference>
<sequence>MEFRVSRMSCFSRFFFTPVVVSLLAFSNLSQANPEQPPALVHVDEIKANDIPARVWRSATVVSRNDAMVASRVAGQVVWLKEAGDKVELGDKLIKLDDSGLKLDLATQQANIRGLQAQKTFLQKEVERLTRLASQNNASKTLLEQRTSELDTTLAKIDAVNADIAKVQLQLAYSQLQAPFSGVVTNRLSQVGEVVSQGDPLLRLVDTNNIDIKVMVPIAAWQFVQPNMQIEVDSDLGQAQLKVRKVVPVADSQSRLMEVLLDASQTNWPVGGNAKVAVPLPKLDKDAAFLVPRDALVLRRGQNSVFVVKDNLAQQVPVVESNGYGQWIAVKGDLTVGQAVIIRGAERLRHGMPVSVKQDNSKLVNVREL</sequence>
<comment type="similarity">
    <text evidence="1">Belongs to the membrane fusion protein (MFP) (TC 8.A.1) family.</text>
</comment>
<keyword evidence="2" id="KW-0175">Coiled coil</keyword>
<feature type="domain" description="YknX-like C-terminal permuted SH3-like" evidence="5">
    <location>
        <begin position="291"/>
        <end position="356"/>
    </location>
</feature>
<feature type="domain" description="Multidrug resistance protein MdtA-like barrel-sandwich hybrid" evidence="4">
    <location>
        <begin position="66"/>
        <end position="205"/>
    </location>
</feature>
<dbReference type="PANTHER" id="PTHR30469:SF15">
    <property type="entry name" value="HLYD FAMILY OF SECRETION PROTEINS"/>
    <property type="match status" value="1"/>
</dbReference>
<dbReference type="KEGG" id="cate:C2869_17520"/>
<dbReference type="EMBL" id="CP026604">
    <property type="protein sequence ID" value="AWB68110.1"/>
    <property type="molecule type" value="Genomic_DNA"/>
</dbReference>
<dbReference type="Proteomes" id="UP000244441">
    <property type="component" value="Chromosome"/>
</dbReference>
<evidence type="ECO:0008006" key="8">
    <source>
        <dbReference type="Google" id="ProtNLM"/>
    </source>
</evidence>
<evidence type="ECO:0000259" key="4">
    <source>
        <dbReference type="Pfam" id="PF25917"/>
    </source>
</evidence>
<accession>A0A2S0VVH5</accession>
<name>A0A2S0VVH5_9ALTE</name>
<feature type="signal peptide" evidence="3">
    <location>
        <begin position="1"/>
        <end position="32"/>
    </location>
</feature>
<evidence type="ECO:0000313" key="6">
    <source>
        <dbReference type="EMBL" id="AWB68110.1"/>
    </source>
</evidence>
<dbReference type="Gene3D" id="2.40.30.170">
    <property type="match status" value="1"/>
</dbReference>
<dbReference type="Gene3D" id="2.40.420.20">
    <property type="match status" value="1"/>
</dbReference>
<dbReference type="PANTHER" id="PTHR30469">
    <property type="entry name" value="MULTIDRUG RESISTANCE PROTEIN MDTA"/>
    <property type="match status" value="1"/>
</dbReference>
<dbReference type="Gene3D" id="2.40.50.100">
    <property type="match status" value="1"/>
</dbReference>
<dbReference type="SUPFAM" id="SSF111369">
    <property type="entry name" value="HlyD-like secretion proteins"/>
    <property type="match status" value="1"/>
</dbReference>
<evidence type="ECO:0000256" key="3">
    <source>
        <dbReference type="SAM" id="SignalP"/>
    </source>
</evidence>
<organism evidence="6 7">
    <name type="scientific">Saccharobesus litoralis</name>
    <dbReference type="NCBI Taxonomy" id="2172099"/>
    <lineage>
        <taxon>Bacteria</taxon>
        <taxon>Pseudomonadati</taxon>
        <taxon>Pseudomonadota</taxon>
        <taxon>Gammaproteobacteria</taxon>
        <taxon>Alteromonadales</taxon>
        <taxon>Alteromonadaceae</taxon>
        <taxon>Saccharobesus</taxon>
    </lineage>
</organism>
<protein>
    <recommendedName>
        <fullName evidence="8">RND family efflux transporter, MFP subunit</fullName>
    </recommendedName>
</protein>
<feature type="chain" id="PRO_5015622558" description="RND family efflux transporter, MFP subunit" evidence="3">
    <location>
        <begin position="33"/>
        <end position="369"/>
    </location>
</feature>
<dbReference type="NCBIfam" id="TIGR01730">
    <property type="entry name" value="RND_mfp"/>
    <property type="match status" value="1"/>
</dbReference>
<dbReference type="InterPro" id="IPR006143">
    <property type="entry name" value="RND_pump_MFP"/>
</dbReference>
<dbReference type="InterPro" id="IPR058625">
    <property type="entry name" value="MdtA-like_BSH"/>
</dbReference>
<keyword evidence="3" id="KW-0732">Signal</keyword>
<evidence type="ECO:0000256" key="1">
    <source>
        <dbReference type="ARBA" id="ARBA00009477"/>
    </source>
</evidence>
<evidence type="ECO:0000256" key="2">
    <source>
        <dbReference type="SAM" id="Coils"/>
    </source>
</evidence>
<dbReference type="GO" id="GO:0015562">
    <property type="term" value="F:efflux transmembrane transporter activity"/>
    <property type="evidence" value="ECO:0007669"/>
    <property type="project" value="TreeGrafter"/>
</dbReference>
<dbReference type="Gene3D" id="1.10.287.470">
    <property type="entry name" value="Helix hairpin bin"/>
    <property type="match status" value="1"/>
</dbReference>
<evidence type="ECO:0000259" key="5">
    <source>
        <dbReference type="Pfam" id="PF25989"/>
    </source>
</evidence>
<dbReference type="Pfam" id="PF25917">
    <property type="entry name" value="BSH_RND"/>
    <property type="match status" value="1"/>
</dbReference>
<reference evidence="6 7" key="1">
    <citation type="submission" date="2018-01" db="EMBL/GenBank/DDBJ databases">
        <title>Genome sequence of a Cantenovulum-like bacteria.</title>
        <authorList>
            <person name="Tan W.R."/>
            <person name="Lau N.-S."/>
            <person name="Go F."/>
            <person name="Amirul A.-A.A."/>
        </authorList>
    </citation>
    <scope>NUCLEOTIDE SEQUENCE [LARGE SCALE GENOMIC DNA]</scope>
    <source>
        <strain evidence="6 7">CCB-QB4</strain>
    </source>
</reference>
<keyword evidence="7" id="KW-1185">Reference proteome</keyword>